<comment type="caution">
    <text evidence="1">The sequence shown here is derived from an EMBL/GenBank/DDBJ whole genome shotgun (WGS) entry which is preliminary data.</text>
</comment>
<dbReference type="Proteomes" id="UP000235777">
    <property type="component" value="Unassembled WGS sequence"/>
</dbReference>
<evidence type="ECO:0008006" key="3">
    <source>
        <dbReference type="Google" id="ProtNLM"/>
    </source>
</evidence>
<evidence type="ECO:0000313" key="1">
    <source>
        <dbReference type="EMBL" id="PMS34785.1"/>
    </source>
</evidence>
<dbReference type="STRING" id="863227.GCA_000373005_01867"/>
<proteinExistence type="predicted"/>
<protein>
    <recommendedName>
        <fullName evidence="3">Lipoprotein</fullName>
    </recommendedName>
</protein>
<name>A0A2N7WZX6_9BURK</name>
<accession>A0A2N7WZX6</accession>
<dbReference type="EMBL" id="PNYC01000015">
    <property type="protein sequence ID" value="PMS34785.1"/>
    <property type="molecule type" value="Genomic_DNA"/>
</dbReference>
<sequence length="63" mass="6264">MQRLRKGAIRGACWAGAAALMLSIGGCGLAAFPCRVVSATLKVVPGVGDVAATPFDTCASAID</sequence>
<dbReference type="PROSITE" id="PS51257">
    <property type="entry name" value="PROKAR_LIPOPROTEIN"/>
    <property type="match status" value="1"/>
</dbReference>
<dbReference type="AlphaFoldDB" id="A0A2N7WZX6"/>
<dbReference type="InterPro" id="IPR046613">
    <property type="entry name" value="DUF6726"/>
</dbReference>
<evidence type="ECO:0000313" key="2">
    <source>
        <dbReference type="Proteomes" id="UP000235777"/>
    </source>
</evidence>
<keyword evidence="2" id="KW-1185">Reference proteome</keyword>
<organism evidence="1 2">
    <name type="scientific">Trinickia symbiotica</name>
    <dbReference type="NCBI Taxonomy" id="863227"/>
    <lineage>
        <taxon>Bacteria</taxon>
        <taxon>Pseudomonadati</taxon>
        <taxon>Pseudomonadota</taxon>
        <taxon>Betaproteobacteria</taxon>
        <taxon>Burkholderiales</taxon>
        <taxon>Burkholderiaceae</taxon>
        <taxon>Trinickia</taxon>
    </lineage>
</organism>
<gene>
    <name evidence="1" type="ORF">C0Z20_21850</name>
</gene>
<dbReference type="OrthoDB" id="8943283at2"/>
<dbReference type="Pfam" id="PF20487">
    <property type="entry name" value="DUF6726"/>
    <property type="match status" value="1"/>
</dbReference>
<reference evidence="1 2" key="1">
    <citation type="submission" date="2018-01" db="EMBL/GenBank/DDBJ databases">
        <title>Whole genome analyses suggest that Burkholderia sensu lato contains two further novel genera in the rhizoxinica-symbiotica group Mycetohabitans gen. nov., and Trinickia gen. nov.: implications for the evolution of diazotrophy and nodulation in the Burkholderiaceae.</title>
        <authorList>
            <person name="Estrada-de los Santos P."/>
            <person name="Palmer M."/>
            <person name="Chavez-Ramirez B."/>
            <person name="Beukes C."/>
            <person name="Steenkamp E.T."/>
            <person name="Hirsch A.M."/>
            <person name="Manyaka P."/>
            <person name="Maluk M."/>
            <person name="Lafos M."/>
            <person name="Crook M."/>
            <person name="Gross E."/>
            <person name="Simon M.F."/>
            <person name="Bueno dos Reis Junior F."/>
            <person name="Poole P.S."/>
            <person name="Venter S.N."/>
            <person name="James E.K."/>
        </authorList>
    </citation>
    <scope>NUCLEOTIDE SEQUENCE [LARGE SCALE GENOMIC DNA]</scope>
    <source>
        <strain evidence="1 2">JPY 581</strain>
    </source>
</reference>